<name>A0A9J7E9G2_SPOLT</name>
<proteinExistence type="predicted"/>
<dbReference type="OrthoDB" id="8121249at2759"/>
<feature type="region of interest" description="Disordered" evidence="1">
    <location>
        <begin position="211"/>
        <end position="252"/>
    </location>
</feature>
<evidence type="ECO:0000313" key="3">
    <source>
        <dbReference type="RefSeq" id="XP_022824616.1"/>
    </source>
</evidence>
<evidence type="ECO:0000256" key="1">
    <source>
        <dbReference type="SAM" id="MobiDB-lite"/>
    </source>
</evidence>
<dbReference type="GeneID" id="111355118"/>
<reference evidence="3" key="1">
    <citation type="submission" date="2025-08" db="UniProtKB">
        <authorList>
            <consortium name="RefSeq"/>
        </authorList>
    </citation>
    <scope>IDENTIFICATION</scope>
    <source>
        <strain evidence="3">Ishihara</strain>
        <tissue evidence="3">Whole body</tissue>
    </source>
</reference>
<accession>A0A9J7E9G2</accession>
<dbReference type="KEGG" id="sliu:111355118"/>
<sequence>MEALTKSVSDLSKTMYARMTAFEEEQRKNPSTLDTTQGLSLEFVAFRSFVVQSLTMLQQQVNFLVQSNDTSEMRRRRKILLLHGVPEAKEEVTAKVVVQVAKEHLKLDLKLPDIKRCHRMGRAMQKPRPIIFKLHDVTLRDSIWFGKAGLKGSGLTISEFLTKSRHNVFMAARDKFGVNQCWTKEGDIYILDRQGSRHRVSSLDDLDKIGLPSDAARSASGHPEQRIAQPGSAAGAKEIAPKPKMSKRVTRK</sequence>
<evidence type="ECO:0000313" key="2">
    <source>
        <dbReference type="Proteomes" id="UP000301870"/>
    </source>
</evidence>
<dbReference type="AlphaFoldDB" id="A0A9J7E9G2"/>
<dbReference type="Proteomes" id="UP000301870">
    <property type="component" value="Chromosome 20"/>
</dbReference>
<keyword evidence="2" id="KW-1185">Reference proteome</keyword>
<organism evidence="2 3">
    <name type="scientific">Spodoptera litura</name>
    <name type="common">Asian cotton leafworm</name>
    <dbReference type="NCBI Taxonomy" id="69820"/>
    <lineage>
        <taxon>Eukaryota</taxon>
        <taxon>Metazoa</taxon>
        <taxon>Ecdysozoa</taxon>
        <taxon>Arthropoda</taxon>
        <taxon>Hexapoda</taxon>
        <taxon>Insecta</taxon>
        <taxon>Pterygota</taxon>
        <taxon>Neoptera</taxon>
        <taxon>Endopterygota</taxon>
        <taxon>Lepidoptera</taxon>
        <taxon>Glossata</taxon>
        <taxon>Ditrysia</taxon>
        <taxon>Noctuoidea</taxon>
        <taxon>Noctuidae</taxon>
        <taxon>Amphipyrinae</taxon>
        <taxon>Spodoptera</taxon>
    </lineage>
</organism>
<gene>
    <name evidence="3" type="primary">LOC111355118</name>
</gene>
<protein>
    <submittedName>
        <fullName evidence="3">Uncharacterized protein LOC111355118</fullName>
    </submittedName>
</protein>
<dbReference type="Gene3D" id="3.30.70.1820">
    <property type="entry name" value="L1 transposable element, RRM domain"/>
    <property type="match status" value="1"/>
</dbReference>
<dbReference type="RefSeq" id="XP_022824616.1">
    <property type="nucleotide sequence ID" value="XM_022968848.1"/>
</dbReference>